<dbReference type="AlphaFoldDB" id="A0A328E5N8"/>
<feature type="domain" description="Palmitoyltransferase DHHC" evidence="9">
    <location>
        <begin position="141"/>
        <end position="251"/>
    </location>
</feature>
<dbReference type="PROSITE" id="PS50216">
    <property type="entry name" value="DHHC"/>
    <property type="match status" value="1"/>
</dbReference>
<feature type="transmembrane region" description="Helical" evidence="8">
    <location>
        <begin position="36"/>
        <end position="58"/>
    </location>
</feature>
<keyword evidence="5 8" id="KW-1133">Transmembrane helix</keyword>
<evidence type="ECO:0000256" key="1">
    <source>
        <dbReference type="ARBA" id="ARBA00004127"/>
    </source>
</evidence>
<protein>
    <recommendedName>
        <fullName evidence="8">S-acyltransferase</fullName>
        <ecNumber evidence="8">2.3.1.225</ecNumber>
    </recommendedName>
    <alternativeName>
        <fullName evidence="8">Palmitoyltransferase</fullName>
    </alternativeName>
</protein>
<comment type="subcellular location">
    <subcellularLocation>
        <location evidence="1">Endomembrane system</location>
        <topology evidence="1">Multi-pass membrane protein</topology>
    </subcellularLocation>
</comment>
<dbReference type="EC" id="2.3.1.225" evidence="8"/>
<evidence type="ECO:0000313" key="10">
    <source>
        <dbReference type="EMBL" id="RAL51919.1"/>
    </source>
</evidence>
<evidence type="ECO:0000256" key="7">
    <source>
        <dbReference type="ARBA" id="ARBA00023315"/>
    </source>
</evidence>
<dbReference type="PANTHER" id="PTHR22883:SF391">
    <property type="entry name" value="PROTEIN S-ACYLTRANSFERASE 3-RELATED"/>
    <property type="match status" value="1"/>
</dbReference>
<dbReference type="PANTHER" id="PTHR22883">
    <property type="entry name" value="ZINC FINGER DHHC DOMAIN CONTAINING PROTEIN"/>
    <property type="match status" value="1"/>
</dbReference>
<gene>
    <name evidence="10" type="ORF">DM860_010637</name>
</gene>
<feature type="transmembrane region" description="Helical" evidence="8">
    <location>
        <begin position="186"/>
        <end position="207"/>
    </location>
</feature>
<dbReference type="GO" id="GO:0005783">
    <property type="term" value="C:endoplasmic reticulum"/>
    <property type="evidence" value="ECO:0007669"/>
    <property type="project" value="TreeGrafter"/>
</dbReference>
<dbReference type="EMBL" id="NQVE01000046">
    <property type="protein sequence ID" value="RAL51919.1"/>
    <property type="molecule type" value="Genomic_DNA"/>
</dbReference>
<keyword evidence="3 8" id="KW-0808">Transferase</keyword>
<evidence type="ECO:0000256" key="8">
    <source>
        <dbReference type="RuleBase" id="RU079119"/>
    </source>
</evidence>
<accession>A0A328E5N8</accession>
<feature type="transmembrane region" description="Helical" evidence="8">
    <location>
        <begin position="214"/>
        <end position="236"/>
    </location>
</feature>
<feature type="transmembrane region" description="Helical" evidence="8">
    <location>
        <begin position="70"/>
        <end position="91"/>
    </location>
</feature>
<evidence type="ECO:0000256" key="6">
    <source>
        <dbReference type="ARBA" id="ARBA00023136"/>
    </source>
</evidence>
<keyword evidence="11" id="KW-1185">Reference proteome</keyword>
<dbReference type="Proteomes" id="UP000249390">
    <property type="component" value="Unassembled WGS sequence"/>
</dbReference>
<keyword evidence="7 8" id="KW-0012">Acyltransferase</keyword>
<comment type="catalytic activity">
    <reaction evidence="8">
        <text>L-cysteinyl-[protein] + hexadecanoyl-CoA = S-hexadecanoyl-L-cysteinyl-[protein] + CoA</text>
        <dbReference type="Rhea" id="RHEA:36683"/>
        <dbReference type="Rhea" id="RHEA-COMP:10131"/>
        <dbReference type="Rhea" id="RHEA-COMP:11032"/>
        <dbReference type="ChEBI" id="CHEBI:29950"/>
        <dbReference type="ChEBI" id="CHEBI:57287"/>
        <dbReference type="ChEBI" id="CHEBI:57379"/>
        <dbReference type="ChEBI" id="CHEBI:74151"/>
        <dbReference type="EC" id="2.3.1.225"/>
    </reaction>
</comment>
<keyword evidence="6 8" id="KW-0472">Membrane</keyword>
<comment type="similarity">
    <text evidence="2 8">Belongs to the DHHC palmitoyltransferase family.</text>
</comment>
<dbReference type="GO" id="GO:0019706">
    <property type="term" value="F:protein-cysteine S-palmitoyltransferase activity"/>
    <property type="evidence" value="ECO:0007669"/>
    <property type="project" value="UniProtKB-EC"/>
</dbReference>
<keyword evidence="4 8" id="KW-0812">Transmembrane</keyword>
<reference evidence="10 11" key="1">
    <citation type="submission" date="2018-06" db="EMBL/GenBank/DDBJ databases">
        <title>The Genome of Cuscuta australis (Dodder) Provides Insight into the Evolution of Plant Parasitism.</title>
        <authorList>
            <person name="Liu H."/>
        </authorList>
    </citation>
    <scope>NUCLEOTIDE SEQUENCE [LARGE SCALE GENOMIC DNA]</scope>
    <source>
        <strain evidence="11">cv. Yunnan</strain>
        <tissue evidence="10">Vines</tissue>
    </source>
</reference>
<dbReference type="GO" id="GO:0005794">
    <property type="term" value="C:Golgi apparatus"/>
    <property type="evidence" value="ECO:0007669"/>
    <property type="project" value="TreeGrafter"/>
</dbReference>
<sequence length="304" mass="34529">MAQEETKVKMLYQVWEGNNKFLFEGRLIFGPEVRPLFIVILAIAGPAIGFCVNLNCIIRQKIEEHEDASSLYLILLIGSLLTILVLTLLFLTSSTDPGIIPRGSSKPLDESLDMTNTYAKTPSLSIPKTKEVTVNGRKVKVKYCKTCSIYRPPRASHCSICNNCVQRLDHHCEYLGQCIGLRNFRLFFFFISTTTILFIYISVCSWINLHKRDVASIVLAGYCFIAAWIVGFFTIYHCHMICTNETTHENLSTFEEEDNPYNKGILQNIKEVMFSNIPFPPPLVVDFQSIVDQGDILPLQWTPT</sequence>
<organism evidence="10 11">
    <name type="scientific">Cuscuta australis</name>
    <dbReference type="NCBI Taxonomy" id="267555"/>
    <lineage>
        <taxon>Eukaryota</taxon>
        <taxon>Viridiplantae</taxon>
        <taxon>Streptophyta</taxon>
        <taxon>Embryophyta</taxon>
        <taxon>Tracheophyta</taxon>
        <taxon>Spermatophyta</taxon>
        <taxon>Magnoliopsida</taxon>
        <taxon>eudicotyledons</taxon>
        <taxon>Gunneridae</taxon>
        <taxon>Pentapetalae</taxon>
        <taxon>asterids</taxon>
        <taxon>lamiids</taxon>
        <taxon>Solanales</taxon>
        <taxon>Convolvulaceae</taxon>
        <taxon>Cuscuteae</taxon>
        <taxon>Cuscuta</taxon>
        <taxon>Cuscuta subgen. Grammica</taxon>
        <taxon>Cuscuta sect. Cleistogrammica</taxon>
    </lineage>
</organism>
<evidence type="ECO:0000256" key="5">
    <source>
        <dbReference type="ARBA" id="ARBA00022989"/>
    </source>
</evidence>
<dbReference type="Pfam" id="PF01529">
    <property type="entry name" value="DHHC"/>
    <property type="match status" value="1"/>
</dbReference>
<dbReference type="InterPro" id="IPR039859">
    <property type="entry name" value="PFA4/ZDH16/20/ERF2-like"/>
</dbReference>
<evidence type="ECO:0000256" key="4">
    <source>
        <dbReference type="ARBA" id="ARBA00022692"/>
    </source>
</evidence>
<evidence type="ECO:0000256" key="2">
    <source>
        <dbReference type="ARBA" id="ARBA00008574"/>
    </source>
</evidence>
<name>A0A328E5N8_9ASTE</name>
<comment type="caution">
    <text evidence="10">The sequence shown here is derived from an EMBL/GenBank/DDBJ whole genome shotgun (WGS) entry which is preliminary data.</text>
</comment>
<comment type="domain">
    <text evidence="8">The DHHC domain is required for palmitoyltransferase activity.</text>
</comment>
<evidence type="ECO:0000256" key="3">
    <source>
        <dbReference type="ARBA" id="ARBA00022679"/>
    </source>
</evidence>
<evidence type="ECO:0000259" key="9">
    <source>
        <dbReference type="Pfam" id="PF01529"/>
    </source>
</evidence>
<evidence type="ECO:0000313" key="11">
    <source>
        <dbReference type="Proteomes" id="UP000249390"/>
    </source>
</evidence>
<dbReference type="InterPro" id="IPR001594">
    <property type="entry name" value="Palmitoyltrfase_DHHC"/>
</dbReference>
<dbReference type="GO" id="GO:0006612">
    <property type="term" value="P:protein targeting to membrane"/>
    <property type="evidence" value="ECO:0007669"/>
    <property type="project" value="TreeGrafter"/>
</dbReference>
<proteinExistence type="inferred from homology"/>